<dbReference type="PROSITE" id="PS00028">
    <property type="entry name" value="ZINC_FINGER_C2H2_1"/>
    <property type="match status" value="1"/>
</dbReference>
<name>A0ABN7B8H1_9HEMI</name>
<evidence type="ECO:0000313" key="14">
    <source>
        <dbReference type="Proteomes" id="UP001307889"/>
    </source>
</evidence>
<evidence type="ECO:0000256" key="5">
    <source>
        <dbReference type="ARBA" id="ARBA00022723"/>
    </source>
</evidence>
<dbReference type="InterPro" id="IPR036236">
    <property type="entry name" value="Znf_C2H2_sf"/>
</dbReference>
<reference evidence="13 14" key="1">
    <citation type="submission" date="2023-09" db="EMBL/GenBank/DDBJ databases">
        <title>Nesidiocoris tenuis whole genome shotgun sequence.</title>
        <authorList>
            <person name="Shibata T."/>
            <person name="Shimoda M."/>
            <person name="Kobayashi T."/>
            <person name="Uehara T."/>
        </authorList>
    </citation>
    <scope>NUCLEOTIDE SEQUENCE [LARGE SCALE GENOMIC DNA]</scope>
    <source>
        <strain evidence="13 14">Japan</strain>
    </source>
</reference>
<dbReference type="Gene3D" id="3.30.160.60">
    <property type="entry name" value="Classic Zinc Finger"/>
    <property type="match status" value="1"/>
</dbReference>
<evidence type="ECO:0000256" key="9">
    <source>
        <dbReference type="ARBA" id="ARBA00038064"/>
    </source>
</evidence>
<feature type="region of interest" description="Disordered" evidence="11">
    <location>
        <begin position="101"/>
        <end position="131"/>
    </location>
</feature>
<proteinExistence type="inferred from homology"/>
<dbReference type="PROSITE" id="PS50157">
    <property type="entry name" value="ZINC_FINGER_C2H2_2"/>
    <property type="match status" value="1"/>
</dbReference>
<evidence type="ECO:0000256" key="4">
    <source>
        <dbReference type="ARBA" id="ARBA00022517"/>
    </source>
</evidence>
<evidence type="ECO:0000256" key="1">
    <source>
        <dbReference type="ARBA" id="ARBA00004123"/>
    </source>
</evidence>
<evidence type="ECO:0000256" key="2">
    <source>
        <dbReference type="ARBA" id="ARBA00004496"/>
    </source>
</evidence>
<gene>
    <name evidence="13" type="ORF">NTJ_11898</name>
</gene>
<evidence type="ECO:0000259" key="12">
    <source>
        <dbReference type="PROSITE" id="PS50157"/>
    </source>
</evidence>
<protein>
    <submittedName>
        <fullName evidence="13">Zinc finger protein</fullName>
    </submittedName>
</protein>
<evidence type="ECO:0000313" key="13">
    <source>
        <dbReference type="EMBL" id="BES99082.1"/>
    </source>
</evidence>
<keyword evidence="14" id="KW-1185">Reference proteome</keyword>
<dbReference type="InterPro" id="IPR013087">
    <property type="entry name" value="Znf_C2H2_type"/>
</dbReference>
<organism evidence="13 14">
    <name type="scientific">Nesidiocoris tenuis</name>
    <dbReference type="NCBI Taxonomy" id="355587"/>
    <lineage>
        <taxon>Eukaryota</taxon>
        <taxon>Metazoa</taxon>
        <taxon>Ecdysozoa</taxon>
        <taxon>Arthropoda</taxon>
        <taxon>Hexapoda</taxon>
        <taxon>Insecta</taxon>
        <taxon>Pterygota</taxon>
        <taxon>Neoptera</taxon>
        <taxon>Paraneoptera</taxon>
        <taxon>Hemiptera</taxon>
        <taxon>Heteroptera</taxon>
        <taxon>Panheteroptera</taxon>
        <taxon>Cimicomorpha</taxon>
        <taxon>Miridae</taxon>
        <taxon>Dicyphina</taxon>
        <taxon>Nesidiocoris</taxon>
    </lineage>
</organism>
<evidence type="ECO:0000256" key="7">
    <source>
        <dbReference type="ARBA" id="ARBA00022833"/>
    </source>
</evidence>
<dbReference type="InterPro" id="IPR051879">
    <property type="entry name" value="C2H2-ZF_Maturation_Protein"/>
</dbReference>
<dbReference type="Proteomes" id="UP001307889">
    <property type="component" value="Chromosome 10"/>
</dbReference>
<dbReference type="SMART" id="SM00451">
    <property type="entry name" value="ZnF_U1"/>
    <property type="match status" value="1"/>
</dbReference>
<evidence type="ECO:0000256" key="3">
    <source>
        <dbReference type="ARBA" id="ARBA00022490"/>
    </source>
</evidence>
<keyword evidence="7" id="KW-0862">Zinc</keyword>
<dbReference type="PANTHER" id="PTHR46095">
    <property type="entry name" value="ZINC FINGER PROTEIN 593"/>
    <property type="match status" value="1"/>
</dbReference>
<keyword evidence="8" id="KW-0539">Nucleus</keyword>
<comment type="subcellular location">
    <subcellularLocation>
        <location evidence="2">Cytoplasm</location>
    </subcellularLocation>
    <subcellularLocation>
        <location evidence="1">Nucleus</location>
    </subcellularLocation>
</comment>
<dbReference type="PANTHER" id="PTHR46095:SF1">
    <property type="entry name" value="ZINC FINGER PROTEIN 593"/>
    <property type="match status" value="1"/>
</dbReference>
<keyword evidence="6 10" id="KW-0863">Zinc-finger</keyword>
<dbReference type="SUPFAM" id="SSF57667">
    <property type="entry name" value="beta-beta-alpha zinc fingers"/>
    <property type="match status" value="1"/>
</dbReference>
<feature type="domain" description="C2H2-type" evidence="12">
    <location>
        <begin position="60"/>
        <end position="89"/>
    </location>
</feature>
<evidence type="ECO:0000256" key="6">
    <source>
        <dbReference type="ARBA" id="ARBA00022771"/>
    </source>
</evidence>
<dbReference type="Pfam" id="PF12171">
    <property type="entry name" value="zf-C2H2_jaz"/>
    <property type="match status" value="1"/>
</dbReference>
<evidence type="ECO:0000256" key="11">
    <source>
        <dbReference type="SAM" id="MobiDB-lite"/>
    </source>
</evidence>
<keyword evidence="3" id="KW-0963">Cytoplasm</keyword>
<keyword evidence="4" id="KW-0690">Ribosome biogenesis</keyword>
<evidence type="ECO:0000256" key="10">
    <source>
        <dbReference type="PROSITE-ProRule" id="PRU00042"/>
    </source>
</evidence>
<keyword evidence="5" id="KW-0479">Metal-binding</keyword>
<accession>A0ABN7B8H1</accession>
<evidence type="ECO:0000256" key="8">
    <source>
        <dbReference type="ARBA" id="ARBA00023242"/>
    </source>
</evidence>
<dbReference type="InterPro" id="IPR022755">
    <property type="entry name" value="Znf_C2H2_jaz"/>
</dbReference>
<dbReference type="EMBL" id="AP028918">
    <property type="protein sequence ID" value="BES99082.1"/>
    <property type="molecule type" value="Genomic_DNA"/>
</dbReference>
<sequence>MPGPYKRKKYHYGDTHLKKRWRTKRRKKDLDQINEDLKPEKAAELLDQEVDLDKPGDAQFYCLHCARYFIDEKAMKEHFRTKVHKRRLKALEAEPYTIEESERAAGHGSFVPAKKRKMETQKPIEGDDDMT</sequence>
<dbReference type="InterPro" id="IPR003604">
    <property type="entry name" value="Matrin/U1-like-C_Znf_C2H2"/>
</dbReference>
<comment type="similarity">
    <text evidence="9">Belongs to the ZNF593/BUD20 C2H2-type zinc-finger protein family.</text>
</comment>